<protein>
    <submittedName>
        <fullName evidence="2">Uncharacterized protein</fullName>
    </submittedName>
</protein>
<sequence length="90" mass="10730">MGWRCELMGQDIEVGFTCFKERERLRRKFEVESSSSNLDYDKALPEEKEEAKMEEMGKKKEGDKETQMSRENENSMEVDKQVEVKQETRE</sequence>
<evidence type="ECO:0000313" key="3">
    <source>
        <dbReference type="Proteomes" id="UP001497516"/>
    </source>
</evidence>
<gene>
    <name evidence="2" type="ORF">LTRI10_LOCUS16994</name>
</gene>
<reference evidence="2 3" key="1">
    <citation type="submission" date="2024-04" db="EMBL/GenBank/DDBJ databases">
        <authorList>
            <person name="Fracassetti M."/>
        </authorList>
    </citation>
    <scope>NUCLEOTIDE SEQUENCE [LARGE SCALE GENOMIC DNA]</scope>
</reference>
<organism evidence="2 3">
    <name type="scientific">Linum trigynum</name>
    <dbReference type="NCBI Taxonomy" id="586398"/>
    <lineage>
        <taxon>Eukaryota</taxon>
        <taxon>Viridiplantae</taxon>
        <taxon>Streptophyta</taxon>
        <taxon>Embryophyta</taxon>
        <taxon>Tracheophyta</taxon>
        <taxon>Spermatophyta</taxon>
        <taxon>Magnoliopsida</taxon>
        <taxon>eudicotyledons</taxon>
        <taxon>Gunneridae</taxon>
        <taxon>Pentapetalae</taxon>
        <taxon>rosids</taxon>
        <taxon>fabids</taxon>
        <taxon>Malpighiales</taxon>
        <taxon>Linaceae</taxon>
        <taxon>Linum</taxon>
    </lineage>
</organism>
<proteinExistence type="predicted"/>
<dbReference type="AlphaFoldDB" id="A0AAV2DNS1"/>
<dbReference type="EMBL" id="OZ034816">
    <property type="protein sequence ID" value="CAL1375180.1"/>
    <property type="molecule type" value="Genomic_DNA"/>
</dbReference>
<name>A0AAV2DNS1_9ROSI</name>
<keyword evidence="3" id="KW-1185">Reference proteome</keyword>
<feature type="region of interest" description="Disordered" evidence="1">
    <location>
        <begin position="29"/>
        <end position="90"/>
    </location>
</feature>
<evidence type="ECO:0000256" key="1">
    <source>
        <dbReference type="SAM" id="MobiDB-lite"/>
    </source>
</evidence>
<dbReference type="Proteomes" id="UP001497516">
    <property type="component" value="Chromosome 3"/>
</dbReference>
<accession>A0AAV2DNS1</accession>
<evidence type="ECO:0000313" key="2">
    <source>
        <dbReference type="EMBL" id="CAL1375180.1"/>
    </source>
</evidence>
<feature type="compositionally biased region" description="Basic and acidic residues" evidence="1">
    <location>
        <begin position="39"/>
        <end position="90"/>
    </location>
</feature>